<reference evidence="4 5" key="1">
    <citation type="submission" date="2016-06" db="EMBL/GenBank/DDBJ databases">
        <authorList>
            <person name="Kjaerup R.B."/>
            <person name="Dalgaard T.S."/>
            <person name="Juul-Madsen H.R."/>
        </authorList>
    </citation>
    <scope>NUCLEOTIDE SEQUENCE [LARGE SCALE GENOMIC DNA]</scope>
    <source>
        <strain evidence="4 5">1165133.8</strain>
    </source>
</reference>
<dbReference type="AlphaFoldDB" id="A0A1A3NP09"/>
<dbReference type="SUPFAM" id="SSF55073">
    <property type="entry name" value="Nucleotide cyclase"/>
    <property type="match status" value="1"/>
</dbReference>
<organism evidence="4 5">
    <name type="scientific">Mycobacterium asiaticum</name>
    <dbReference type="NCBI Taxonomy" id="1790"/>
    <lineage>
        <taxon>Bacteria</taxon>
        <taxon>Bacillati</taxon>
        <taxon>Actinomycetota</taxon>
        <taxon>Actinomycetes</taxon>
        <taxon>Mycobacteriales</taxon>
        <taxon>Mycobacteriaceae</taxon>
        <taxon>Mycobacterium</taxon>
    </lineage>
</organism>
<dbReference type="InterPro" id="IPR027417">
    <property type="entry name" value="P-loop_NTPase"/>
</dbReference>
<dbReference type="Proteomes" id="UP000093928">
    <property type="component" value="Unassembled WGS sequence"/>
</dbReference>
<dbReference type="SMART" id="SM00044">
    <property type="entry name" value="CYCc"/>
    <property type="match status" value="1"/>
</dbReference>
<proteinExistence type="predicted"/>
<accession>A0A1A3NP09</accession>
<dbReference type="GO" id="GO:0005524">
    <property type="term" value="F:ATP binding"/>
    <property type="evidence" value="ECO:0007669"/>
    <property type="project" value="UniProtKB-KW"/>
</dbReference>
<feature type="domain" description="Guanylate cyclase" evidence="3">
    <location>
        <begin position="45"/>
        <end position="176"/>
    </location>
</feature>
<dbReference type="InterPro" id="IPR029787">
    <property type="entry name" value="Nucleotide_cyclase"/>
</dbReference>
<gene>
    <name evidence="4" type="ORF">A5634_04720</name>
</gene>
<evidence type="ECO:0000259" key="3">
    <source>
        <dbReference type="PROSITE" id="PS50125"/>
    </source>
</evidence>
<dbReference type="SUPFAM" id="SSF52540">
    <property type="entry name" value="P-loop containing nucleoside triphosphate hydrolases"/>
    <property type="match status" value="1"/>
</dbReference>
<dbReference type="GO" id="GO:0009190">
    <property type="term" value="P:cyclic nucleotide biosynthetic process"/>
    <property type="evidence" value="ECO:0007669"/>
    <property type="project" value="InterPro"/>
</dbReference>
<dbReference type="GO" id="GO:0004016">
    <property type="term" value="F:adenylate cyclase activity"/>
    <property type="evidence" value="ECO:0007669"/>
    <property type="project" value="TreeGrafter"/>
</dbReference>
<dbReference type="Pfam" id="PF00211">
    <property type="entry name" value="Guanylate_cyc"/>
    <property type="match status" value="1"/>
</dbReference>
<protein>
    <submittedName>
        <fullName evidence="4">Cyclase</fullName>
    </submittedName>
</protein>
<dbReference type="Gene3D" id="3.30.70.1230">
    <property type="entry name" value="Nucleotide cyclase"/>
    <property type="match status" value="1"/>
</dbReference>
<evidence type="ECO:0000313" key="4">
    <source>
        <dbReference type="EMBL" id="OBK23863.1"/>
    </source>
</evidence>
<dbReference type="EMBL" id="LZLS01000168">
    <property type="protein sequence ID" value="OBK23863.1"/>
    <property type="molecule type" value="Genomic_DNA"/>
</dbReference>
<dbReference type="Gene3D" id="3.40.50.300">
    <property type="entry name" value="P-loop containing nucleotide triphosphate hydrolases"/>
    <property type="match status" value="1"/>
</dbReference>
<evidence type="ECO:0000313" key="5">
    <source>
        <dbReference type="Proteomes" id="UP000093928"/>
    </source>
</evidence>
<dbReference type="PANTHER" id="PTHR16305:SF28">
    <property type="entry name" value="GUANYLATE CYCLASE DOMAIN-CONTAINING PROTEIN"/>
    <property type="match status" value="1"/>
</dbReference>
<dbReference type="PROSITE" id="PS50125">
    <property type="entry name" value="GUANYLATE_CYCLASE_2"/>
    <property type="match status" value="1"/>
</dbReference>
<dbReference type="CDD" id="cd07302">
    <property type="entry name" value="CHD"/>
    <property type="match status" value="1"/>
</dbReference>
<dbReference type="InterPro" id="IPR041664">
    <property type="entry name" value="AAA_16"/>
</dbReference>
<dbReference type="RefSeq" id="WP_065145411.1">
    <property type="nucleotide sequence ID" value="NZ_LZLS01000168.1"/>
</dbReference>
<keyword evidence="1" id="KW-0547">Nucleotide-binding</keyword>
<evidence type="ECO:0000256" key="1">
    <source>
        <dbReference type="ARBA" id="ARBA00022741"/>
    </source>
</evidence>
<dbReference type="OrthoDB" id="5476461at2"/>
<dbReference type="GO" id="GO:0005737">
    <property type="term" value="C:cytoplasm"/>
    <property type="evidence" value="ECO:0007669"/>
    <property type="project" value="TreeGrafter"/>
</dbReference>
<dbReference type="InterPro" id="IPR001054">
    <property type="entry name" value="A/G_cyclase"/>
</dbReference>
<sequence length="1066" mass="113390">MSAIAACPACGTELLERARFCHGCGSPVSGAPGSAPIRAEYKQVTVLFADVVHSMDIAASVGAERLREIMAALADRCAAVVRRYGGTVDKFTGDGIMAVFGAPVALEDHAFRACLAGLDLQEVAVGLAPEFKHRDAIDLQLRVGLNSGQVVAGEIGSGALGYTAVGEQVGMAQRMESAAPPGGVMLSESTSRLVEHAVVLGDPELVRIKGSDQPVGARRLLAVAERQRAVALEPNLVGRQSEMAAAAALLQRAIDGNGGVVTLMGPAGIGKSRLVREVCAMADAQRIEIVSAFCESHTNQIPFYVVARLLRAEARLTGLDADADRTRLRDRYASADIDADTEDLALLEDLLGIRDHSKSLPDIAPDARRRRLTALVNAASRARGRPVVWVIEDAHWIDDASESMLAEILTVIPQVPSLVLITFRPEYRGELAAVTGAKTISLGPLDDTESSTLIGELLGSDPTVAALTGAIGARAAGNPFFAEEMVRDLAERGVLRGDRGAHTCGTDVGDVTVPATLQAAIAARIDRLEPGAKRALCAAAVIGSRFDADLLAVLGVEAVPRSLLNAELIERVESGSGAQYAFHHPLVRTVAYESQLKADRAGMHRRLAAAVESLMSGPIGENSALIAEHCEAAGDVREAYVWHLRAGEWATARDKAAACRSWERARRIADALPSDIPDRDAMRIAPRTLLCANGFRAHLEVETCFEELRELCLATGDQTSLAIGMAGLVMEHFVYGRVRTASRLASEHIELIESIGDPTLTVGLSLGAIATKIQSAEMRTVLAWSQNVIELAQGDPARGNAIVGSPLAVALATRGTARWALGRAGWRTDLDEAIATARGTEPWSHAMVVTYKYLGAIPNGILRADDGALQEIDEALHIAERSSDDRAVGLARLTAGIALIHRDSPADRDRGLKLLAEVHEMCSHDQYYPSDLPVADVWAAWESAKRGDREAALPRLRSAVDELFRAGQFGHCGTATGALVETVLAARPGPASEDDIAEAVAAIDRLAAAPGDPGLVSREVHLLRWRGLVAQARGDVSAYVELRDRYRDMATALGFEGHIAWAELMP</sequence>
<dbReference type="PANTHER" id="PTHR16305">
    <property type="entry name" value="TESTICULAR SOLUBLE ADENYLYL CYCLASE"/>
    <property type="match status" value="1"/>
</dbReference>
<dbReference type="GO" id="GO:0035556">
    <property type="term" value="P:intracellular signal transduction"/>
    <property type="evidence" value="ECO:0007669"/>
    <property type="project" value="InterPro"/>
</dbReference>
<dbReference type="Pfam" id="PF13191">
    <property type="entry name" value="AAA_16"/>
    <property type="match status" value="1"/>
</dbReference>
<comment type="caution">
    <text evidence="4">The sequence shown here is derived from an EMBL/GenBank/DDBJ whole genome shotgun (WGS) entry which is preliminary data.</text>
</comment>
<keyword evidence="2" id="KW-0067">ATP-binding</keyword>
<name>A0A1A3NP09_MYCAS</name>
<evidence type="ECO:0000256" key="2">
    <source>
        <dbReference type="ARBA" id="ARBA00022840"/>
    </source>
</evidence>